<dbReference type="Pfam" id="PF00126">
    <property type="entry name" value="HTH_1"/>
    <property type="match status" value="1"/>
</dbReference>
<dbReference type="Gene3D" id="3.40.190.10">
    <property type="entry name" value="Periplasmic binding protein-like II"/>
    <property type="match status" value="2"/>
</dbReference>
<protein>
    <submittedName>
        <fullName evidence="6">Transcriptional regulator</fullName>
    </submittedName>
</protein>
<keyword evidence="4" id="KW-0804">Transcription</keyword>
<dbReference type="InterPro" id="IPR036390">
    <property type="entry name" value="WH_DNA-bd_sf"/>
</dbReference>
<organism evidence="6 9">
    <name type="scientific">Tatumella citrea</name>
    <name type="common">Pantoea citrea</name>
    <dbReference type="NCBI Taxonomy" id="53336"/>
    <lineage>
        <taxon>Bacteria</taxon>
        <taxon>Pseudomonadati</taxon>
        <taxon>Pseudomonadota</taxon>
        <taxon>Gammaproteobacteria</taxon>
        <taxon>Enterobacterales</taxon>
        <taxon>Erwiniaceae</taxon>
        <taxon>Tatumella</taxon>
    </lineage>
</organism>
<dbReference type="CDD" id="cd08414">
    <property type="entry name" value="PBP2_LTTR_aromatics_like"/>
    <property type="match status" value="1"/>
</dbReference>
<evidence type="ECO:0000256" key="1">
    <source>
        <dbReference type="ARBA" id="ARBA00009437"/>
    </source>
</evidence>
<dbReference type="EMBL" id="CP015579">
    <property type="protein sequence ID" value="ARU93762.1"/>
    <property type="molecule type" value="Genomic_DNA"/>
</dbReference>
<feature type="domain" description="HTH lysR-type" evidence="5">
    <location>
        <begin position="1"/>
        <end position="58"/>
    </location>
</feature>
<dbReference type="Proteomes" id="UP000195814">
    <property type="component" value="Chromosome"/>
</dbReference>
<dbReference type="SUPFAM" id="SSF53850">
    <property type="entry name" value="Periplasmic binding protein-like II"/>
    <property type="match status" value="1"/>
</dbReference>
<dbReference type="OrthoDB" id="5289754at2"/>
<dbReference type="GO" id="GO:0032993">
    <property type="term" value="C:protein-DNA complex"/>
    <property type="evidence" value="ECO:0007669"/>
    <property type="project" value="TreeGrafter"/>
</dbReference>
<evidence type="ECO:0000256" key="3">
    <source>
        <dbReference type="ARBA" id="ARBA00023125"/>
    </source>
</evidence>
<dbReference type="GO" id="GO:0003700">
    <property type="term" value="F:DNA-binding transcription factor activity"/>
    <property type="evidence" value="ECO:0007669"/>
    <property type="project" value="InterPro"/>
</dbReference>
<evidence type="ECO:0000313" key="7">
    <source>
        <dbReference type="EMBL" id="ARU97800.1"/>
    </source>
</evidence>
<evidence type="ECO:0000313" key="9">
    <source>
        <dbReference type="Proteomes" id="UP000195814"/>
    </source>
</evidence>
<dbReference type="KEGG" id="tci:A7K98_08220"/>
<evidence type="ECO:0000256" key="2">
    <source>
        <dbReference type="ARBA" id="ARBA00023015"/>
    </source>
</evidence>
<evidence type="ECO:0000259" key="5">
    <source>
        <dbReference type="PROSITE" id="PS50931"/>
    </source>
</evidence>
<sequence>MELNQLRCFIAVAEELHFGKAAAKMNMMPASFGRFIKLLEKEFGQRLLNRSTRNVSLTQNGIIFLEEAIKIVSLADQLTLRFKTIGNNINHPMRIGAIDSAAAGLLPNILNIYRKFHPDLDIHLQEDKSINLIPRLKSGWLDIIFVRPPERYDSAIEFRHLTFENFVLAVPVSHPLATRESVTVDEIAQQSLILPERRLRPHSHDLSMSIFRSAGYQPRISQYADEKYTIVNLVSAGLGIAVVPAYLRQQHFPGVTYIRLELSQNIVGLPLSVAWMKGNEDYNLNDFLQLLEEHIQSLIKDL</sequence>
<evidence type="ECO:0000313" key="8">
    <source>
        <dbReference type="Proteomes" id="UP000195729"/>
    </source>
</evidence>
<dbReference type="Pfam" id="PF03466">
    <property type="entry name" value="LysR_substrate"/>
    <property type="match status" value="1"/>
</dbReference>
<evidence type="ECO:0000313" key="6">
    <source>
        <dbReference type="EMBL" id="ARU93762.1"/>
    </source>
</evidence>
<name>A0A1Y0LJH7_TATCI</name>
<dbReference type="AlphaFoldDB" id="A0A1Y0LJH7"/>
<evidence type="ECO:0000256" key="4">
    <source>
        <dbReference type="ARBA" id="ARBA00023163"/>
    </source>
</evidence>
<dbReference type="InterPro" id="IPR000847">
    <property type="entry name" value="LysR_HTH_N"/>
</dbReference>
<dbReference type="FunFam" id="1.10.10.10:FF:000001">
    <property type="entry name" value="LysR family transcriptional regulator"/>
    <property type="match status" value="1"/>
</dbReference>
<dbReference type="PANTHER" id="PTHR30346">
    <property type="entry name" value="TRANSCRIPTIONAL DUAL REGULATOR HCAR-RELATED"/>
    <property type="match status" value="1"/>
</dbReference>
<reference evidence="8 9" key="1">
    <citation type="submission" date="2016-05" db="EMBL/GenBank/DDBJ databases">
        <title>Complete genome sequence of two 2,5-diketo-D-glunonic acid producing strain Tatumella citrea.</title>
        <authorList>
            <person name="Duan C."/>
            <person name="Yang J."/>
            <person name="Yang S."/>
        </authorList>
    </citation>
    <scope>NUCLEOTIDE SEQUENCE [LARGE SCALE GENOMIC DNA]</scope>
    <source>
        <strain evidence="7 8">ATCC 39140</strain>
        <strain evidence="6 9">DSM 13699</strain>
    </source>
</reference>
<dbReference type="InterPro" id="IPR005119">
    <property type="entry name" value="LysR_subst-bd"/>
</dbReference>
<gene>
    <name evidence="6" type="ORF">A7K98_08220</name>
    <name evidence="7" type="ORF">A7K99_08220</name>
</gene>
<keyword evidence="2" id="KW-0805">Transcription regulation</keyword>
<dbReference type="SUPFAM" id="SSF46785">
    <property type="entry name" value="Winged helix' DNA-binding domain"/>
    <property type="match status" value="1"/>
</dbReference>
<comment type="similarity">
    <text evidence="1">Belongs to the LysR transcriptional regulatory family.</text>
</comment>
<dbReference type="PANTHER" id="PTHR30346:SF0">
    <property type="entry name" value="HCA OPERON TRANSCRIPTIONAL ACTIVATOR HCAR"/>
    <property type="match status" value="1"/>
</dbReference>
<proteinExistence type="inferred from homology"/>
<dbReference type="PROSITE" id="PS50931">
    <property type="entry name" value="HTH_LYSR"/>
    <property type="match status" value="1"/>
</dbReference>
<dbReference type="GO" id="GO:0003677">
    <property type="term" value="F:DNA binding"/>
    <property type="evidence" value="ECO:0007669"/>
    <property type="project" value="UniProtKB-KW"/>
</dbReference>
<keyword evidence="3" id="KW-0238">DNA-binding</keyword>
<dbReference type="InterPro" id="IPR036388">
    <property type="entry name" value="WH-like_DNA-bd_sf"/>
</dbReference>
<keyword evidence="8" id="KW-1185">Reference proteome</keyword>
<dbReference type="Gene3D" id="1.10.10.10">
    <property type="entry name" value="Winged helix-like DNA-binding domain superfamily/Winged helix DNA-binding domain"/>
    <property type="match status" value="1"/>
</dbReference>
<dbReference type="RefSeq" id="WP_087488123.1">
    <property type="nucleotide sequence ID" value="NZ_CP015579.1"/>
</dbReference>
<accession>A0A1Y0LJH7</accession>
<dbReference type="EMBL" id="CP015581">
    <property type="protein sequence ID" value="ARU97800.1"/>
    <property type="molecule type" value="Genomic_DNA"/>
</dbReference>
<dbReference type="Proteomes" id="UP000195729">
    <property type="component" value="Chromosome"/>
</dbReference>